<protein>
    <recommendedName>
        <fullName evidence="4">BAR domain-containing protein</fullName>
    </recommendedName>
</protein>
<feature type="region of interest" description="Disordered" evidence="1">
    <location>
        <begin position="239"/>
        <end position="264"/>
    </location>
</feature>
<gene>
    <name evidence="2" type="ORF">CRE_13467</name>
</gene>
<evidence type="ECO:0008006" key="4">
    <source>
        <dbReference type="Google" id="ProtNLM"/>
    </source>
</evidence>
<accession>E3MR51</accession>
<dbReference type="eggNOG" id="ENOG502THUU">
    <property type="taxonomic scope" value="Eukaryota"/>
</dbReference>
<dbReference type="AlphaFoldDB" id="E3MR51"/>
<dbReference type="HOGENOM" id="CLU_1157292_0_0_1"/>
<dbReference type="EMBL" id="DS268468">
    <property type="protein sequence ID" value="EFP07250.1"/>
    <property type="molecule type" value="Genomic_DNA"/>
</dbReference>
<sequence length="264" mass="31257">MDTYIKCIFYKFWDEQYQTSARMSFGRRFHLSFHSLPSQIVASFSKESDGYLKYRTNFKPAYKHFLTCVGLESSDFKQDRSPSEFRCNRLFQSLSALYSLNYQEDSKKFLDEIRPLFESAIATEYEFHKNMKAKLQVINSFFANEFEVKKKEFDDLGPVLEKLQANRPAEPEQIQQLDKVMARFTDLQRKLKDMIREGLAAIQAQHLKVIRECTELYQRQNEQWSRTFAPFAKFKPDVTIKPRKDKEKEHDKASKLSVDDKDGK</sequence>
<evidence type="ECO:0000256" key="1">
    <source>
        <dbReference type="SAM" id="MobiDB-lite"/>
    </source>
</evidence>
<dbReference type="Proteomes" id="UP000008281">
    <property type="component" value="Unassembled WGS sequence"/>
</dbReference>
<dbReference type="FunCoup" id="E3MR51">
    <property type="interactions" value="4"/>
</dbReference>
<evidence type="ECO:0000313" key="3">
    <source>
        <dbReference type="Proteomes" id="UP000008281"/>
    </source>
</evidence>
<dbReference type="OrthoDB" id="5849649at2759"/>
<dbReference type="OMA" id="QNEQWSR"/>
<dbReference type="STRING" id="31234.E3MR51"/>
<organism evidence="3">
    <name type="scientific">Caenorhabditis remanei</name>
    <name type="common">Caenorhabditis vulgaris</name>
    <dbReference type="NCBI Taxonomy" id="31234"/>
    <lineage>
        <taxon>Eukaryota</taxon>
        <taxon>Metazoa</taxon>
        <taxon>Ecdysozoa</taxon>
        <taxon>Nematoda</taxon>
        <taxon>Chromadorea</taxon>
        <taxon>Rhabditida</taxon>
        <taxon>Rhabditina</taxon>
        <taxon>Rhabditomorpha</taxon>
        <taxon>Rhabditoidea</taxon>
        <taxon>Rhabditidae</taxon>
        <taxon>Peloderinae</taxon>
        <taxon>Caenorhabditis</taxon>
    </lineage>
</organism>
<evidence type="ECO:0000313" key="2">
    <source>
        <dbReference type="EMBL" id="EFP07250.1"/>
    </source>
</evidence>
<name>E3MR51_CAERE</name>
<keyword evidence="3" id="KW-1185">Reference proteome</keyword>
<proteinExistence type="predicted"/>
<reference evidence="2" key="1">
    <citation type="submission" date="2007-07" db="EMBL/GenBank/DDBJ databases">
        <title>PCAP assembly of the Caenorhabditis remanei genome.</title>
        <authorList>
            <consortium name="The Caenorhabditis remanei Sequencing Consortium"/>
            <person name="Wilson R.K."/>
        </authorList>
    </citation>
    <scope>NUCLEOTIDE SEQUENCE [LARGE SCALE GENOMIC DNA]</scope>
    <source>
        <strain evidence="2">PB4641</strain>
    </source>
</reference>
<dbReference type="InParanoid" id="E3MR51"/>